<comment type="caution">
    <text evidence="1">The sequence shown here is derived from an EMBL/GenBank/DDBJ whole genome shotgun (WGS) entry which is preliminary data.</text>
</comment>
<evidence type="ECO:0000313" key="2">
    <source>
        <dbReference type="Proteomes" id="UP000626244"/>
    </source>
</evidence>
<gene>
    <name evidence="1" type="ORF">GCM10007380_27460</name>
</gene>
<dbReference type="EMBL" id="BMHB01000001">
    <property type="protein sequence ID" value="GGI15335.1"/>
    <property type="molecule type" value="Genomic_DNA"/>
</dbReference>
<evidence type="ECO:0000313" key="1">
    <source>
        <dbReference type="EMBL" id="GGI15335.1"/>
    </source>
</evidence>
<protein>
    <recommendedName>
        <fullName evidence="3">DUF1877 family protein</fullName>
    </recommendedName>
</protein>
<accession>A0A8J3EXT5</accession>
<dbReference type="Proteomes" id="UP000626244">
    <property type="component" value="Unassembled WGS sequence"/>
</dbReference>
<evidence type="ECO:0008006" key="3">
    <source>
        <dbReference type="Google" id="ProtNLM"/>
    </source>
</evidence>
<dbReference type="Gene3D" id="3.40.1760.10">
    <property type="entry name" value="YfbM-like super family"/>
    <property type="match status" value="1"/>
</dbReference>
<dbReference type="InterPro" id="IPR015068">
    <property type="entry name" value="DUF1877"/>
</dbReference>
<dbReference type="Pfam" id="PF08974">
    <property type="entry name" value="DUF1877"/>
    <property type="match status" value="1"/>
</dbReference>
<sequence length="164" mass="18662">MGMSASFYRVSNSMLQTIMSNIDDIDEILYESQEIQDTELDIDKSWHGIYFLLTGDASFETANQSLAGQAILGGDEIGEEQGYGPLRFLPASKVIEIHRELSSISVSELASRFHLEKINKEEIYPSEGNWTEEDRDYLVEHYAELVKFYQIAASNEESILLLMH</sequence>
<dbReference type="AlphaFoldDB" id="A0A8J3EXT5"/>
<reference evidence="2" key="1">
    <citation type="journal article" date="2019" name="Int. J. Syst. Evol. Microbiol.">
        <title>The Global Catalogue of Microorganisms (GCM) 10K type strain sequencing project: providing services to taxonomists for standard genome sequencing and annotation.</title>
        <authorList>
            <consortium name="The Broad Institute Genomics Platform"/>
            <consortium name="The Broad Institute Genome Sequencing Center for Infectious Disease"/>
            <person name="Wu L."/>
            <person name="Ma J."/>
        </authorList>
    </citation>
    <scope>NUCLEOTIDE SEQUENCE [LARGE SCALE GENOMIC DNA]</scope>
    <source>
        <strain evidence="2">CGMCC 1.14993</strain>
    </source>
</reference>
<dbReference type="SUPFAM" id="SSF111069">
    <property type="entry name" value="Hypothetical protein yfbM"/>
    <property type="match status" value="1"/>
</dbReference>
<keyword evidence="2" id="KW-1185">Reference proteome</keyword>
<name>A0A8J3EXT5_9BACI</name>
<organism evidence="1 2">
    <name type="scientific">Gottfriedia solisilvae</name>
    <dbReference type="NCBI Taxonomy" id="1516104"/>
    <lineage>
        <taxon>Bacteria</taxon>
        <taxon>Bacillati</taxon>
        <taxon>Bacillota</taxon>
        <taxon>Bacilli</taxon>
        <taxon>Bacillales</taxon>
        <taxon>Bacillaceae</taxon>
        <taxon>Gottfriedia</taxon>
    </lineage>
</organism>
<proteinExistence type="predicted"/>
<dbReference type="InterPro" id="IPR035944">
    <property type="entry name" value="YfbM-like_sf"/>
</dbReference>